<feature type="region of interest" description="Disordered" evidence="4">
    <location>
        <begin position="141"/>
        <end position="209"/>
    </location>
</feature>
<dbReference type="Pfam" id="PF00076">
    <property type="entry name" value="RRM_1"/>
    <property type="match status" value="1"/>
</dbReference>
<accession>A0AAN9Z4D6</accession>
<feature type="compositionally biased region" description="Polar residues" evidence="4">
    <location>
        <begin position="166"/>
        <end position="177"/>
    </location>
</feature>
<evidence type="ECO:0000256" key="3">
    <source>
        <dbReference type="PROSITE-ProRule" id="PRU00176"/>
    </source>
</evidence>
<evidence type="ECO:0000256" key="4">
    <source>
        <dbReference type="SAM" id="MobiDB-lite"/>
    </source>
</evidence>
<dbReference type="Proteomes" id="UP001378592">
    <property type="component" value="Unassembled WGS sequence"/>
</dbReference>
<reference evidence="7 8" key="1">
    <citation type="submission" date="2024-03" db="EMBL/GenBank/DDBJ databases">
        <title>The genome assembly and annotation of the cricket Gryllus longicercus Weissman &amp; Gray.</title>
        <authorList>
            <person name="Szrajer S."/>
            <person name="Gray D."/>
            <person name="Ylla G."/>
        </authorList>
    </citation>
    <scope>NUCLEOTIDE SEQUENCE [LARGE SCALE GENOMIC DNA]</scope>
    <source>
        <strain evidence="7">DAG 2021-001</strain>
        <tissue evidence="7">Whole body minus gut</tissue>
    </source>
</reference>
<feature type="region of interest" description="Disordered" evidence="4">
    <location>
        <begin position="1"/>
        <end position="37"/>
    </location>
</feature>
<dbReference type="InterPro" id="IPR035979">
    <property type="entry name" value="RBD_domain_sf"/>
</dbReference>
<dbReference type="GO" id="GO:0008270">
    <property type="term" value="F:zinc ion binding"/>
    <property type="evidence" value="ECO:0007669"/>
    <property type="project" value="UniProtKB-KW"/>
</dbReference>
<keyword evidence="2" id="KW-0479">Metal-binding</keyword>
<comment type="caution">
    <text evidence="7">The sequence shown here is derived from an EMBL/GenBank/DDBJ whole genome shotgun (WGS) entry which is preliminary data.</text>
</comment>
<evidence type="ECO:0000256" key="1">
    <source>
        <dbReference type="ARBA" id="ARBA00022884"/>
    </source>
</evidence>
<name>A0AAN9Z4D6_9ORTH</name>
<dbReference type="Gene3D" id="4.10.60.10">
    <property type="entry name" value="Zinc finger, CCHC-type"/>
    <property type="match status" value="1"/>
</dbReference>
<keyword evidence="1 3" id="KW-0694">RNA-binding</keyword>
<dbReference type="InterPro" id="IPR001878">
    <property type="entry name" value="Znf_CCHC"/>
</dbReference>
<dbReference type="SUPFAM" id="SSF57756">
    <property type="entry name" value="Retrovirus zinc finger-like domains"/>
    <property type="match status" value="1"/>
</dbReference>
<feature type="compositionally biased region" description="Basic and acidic residues" evidence="4">
    <location>
        <begin position="185"/>
        <end position="199"/>
    </location>
</feature>
<gene>
    <name evidence="7" type="ORF">R5R35_001334</name>
</gene>
<dbReference type="PROSITE" id="PS50158">
    <property type="entry name" value="ZF_CCHC"/>
    <property type="match status" value="1"/>
</dbReference>
<feature type="compositionally biased region" description="Basic and acidic residues" evidence="4">
    <location>
        <begin position="1"/>
        <end position="12"/>
    </location>
</feature>
<proteinExistence type="predicted"/>
<keyword evidence="8" id="KW-1185">Reference proteome</keyword>
<evidence type="ECO:0000259" key="6">
    <source>
        <dbReference type="PROSITE" id="PS50158"/>
    </source>
</evidence>
<keyword evidence="2" id="KW-0862">Zinc</keyword>
<sequence>MSRKRRAEERSRSRSPSSRSSSRSSQSHGSQDDEEDGIRLHVAGLGFGIRRRELQHIFEKYGDLREIWMARSPPCFAFVVYREKDDAEDAVKATDGIMLHGNQLRVTFARPRTRGRGRRGFDPNMRCYQCGYKGHFSRDCPDTKYGYKRPPSRYGDVYEDNDGYPRNSSPRQSNFRSPPTRRSSYRSERSGGGRGEGRSSRSSRSHRHH</sequence>
<evidence type="ECO:0000256" key="2">
    <source>
        <dbReference type="PROSITE-ProRule" id="PRU00047"/>
    </source>
</evidence>
<dbReference type="EMBL" id="JAZDUA010000274">
    <property type="protein sequence ID" value="KAK7862422.1"/>
    <property type="molecule type" value="Genomic_DNA"/>
</dbReference>
<evidence type="ECO:0000313" key="8">
    <source>
        <dbReference type="Proteomes" id="UP001378592"/>
    </source>
</evidence>
<feature type="compositionally biased region" description="Low complexity" evidence="4">
    <location>
        <begin position="14"/>
        <end position="27"/>
    </location>
</feature>
<dbReference type="SMART" id="SM00343">
    <property type="entry name" value="ZnF_C2HC"/>
    <property type="match status" value="1"/>
</dbReference>
<dbReference type="PROSITE" id="PS50102">
    <property type="entry name" value="RRM"/>
    <property type="match status" value="1"/>
</dbReference>
<dbReference type="AlphaFoldDB" id="A0AAN9Z4D6"/>
<dbReference type="GO" id="GO:0003723">
    <property type="term" value="F:RNA binding"/>
    <property type="evidence" value="ECO:0007669"/>
    <property type="project" value="UniProtKB-UniRule"/>
</dbReference>
<keyword evidence="2" id="KW-0863">Zinc-finger</keyword>
<dbReference type="PANTHER" id="PTHR23147">
    <property type="entry name" value="SERINE/ARGININE RICH SPLICING FACTOR"/>
    <property type="match status" value="1"/>
</dbReference>
<dbReference type="InterPro" id="IPR050907">
    <property type="entry name" value="SRSF"/>
</dbReference>
<dbReference type="Pfam" id="PF00098">
    <property type="entry name" value="zf-CCHC"/>
    <property type="match status" value="1"/>
</dbReference>
<dbReference type="InterPro" id="IPR036875">
    <property type="entry name" value="Znf_CCHC_sf"/>
</dbReference>
<feature type="domain" description="CCHC-type" evidence="6">
    <location>
        <begin position="126"/>
        <end position="142"/>
    </location>
</feature>
<dbReference type="InterPro" id="IPR000504">
    <property type="entry name" value="RRM_dom"/>
</dbReference>
<dbReference type="SMART" id="SM00360">
    <property type="entry name" value="RRM"/>
    <property type="match status" value="1"/>
</dbReference>
<dbReference type="SUPFAM" id="SSF54928">
    <property type="entry name" value="RNA-binding domain, RBD"/>
    <property type="match status" value="1"/>
</dbReference>
<organism evidence="7 8">
    <name type="scientific">Gryllus longicercus</name>
    <dbReference type="NCBI Taxonomy" id="2509291"/>
    <lineage>
        <taxon>Eukaryota</taxon>
        <taxon>Metazoa</taxon>
        <taxon>Ecdysozoa</taxon>
        <taxon>Arthropoda</taxon>
        <taxon>Hexapoda</taxon>
        <taxon>Insecta</taxon>
        <taxon>Pterygota</taxon>
        <taxon>Neoptera</taxon>
        <taxon>Polyneoptera</taxon>
        <taxon>Orthoptera</taxon>
        <taxon>Ensifera</taxon>
        <taxon>Gryllidea</taxon>
        <taxon>Grylloidea</taxon>
        <taxon>Gryllidae</taxon>
        <taxon>Gryllinae</taxon>
        <taxon>Gryllus</taxon>
    </lineage>
</organism>
<feature type="domain" description="RRM" evidence="5">
    <location>
        <begin position="38"/>
        <end position="111"/>
    </location>
</feature>
<evidence type="ECO:0000259" key="5">
    <source>
        <dbReference type="PROSITE" id="PS50102"/>
    </source>
</evidence>
<dbReference type="InterPro" id="IPR012677">
    <property type="entry name" value="Nucleotide-bd_a/b_plait_sf"/>
</dbReference>
<dbReference type="Gene3D" id="3.30.70.330">
    <property type="match status" value="1"/>
</dbReference>
<protein>
    <submittedName>
        <fullName evidence="7">Uncharacterized protein</fullName>
    </submittedName>
</protein>
<evidence type="ECO:0000313" key="7">
    <source>
        <dbReference type="EMBL" id="KAK7862422.1"/>
    </source>
</evidence>